<dbReference type="Proteomes" id="UP000838749">
    <property type="component" value="Unassembled WGS sequence"/>
</dbReference>
<evidence type="ECO:0000313" key="2">
    <source>
        <dbReference type="Proteomes" id="UP000838749"/>
    </source>
</evidence>
<organism evidence="1 2">
    <name type="scientific">Paenibacillus pseudetheri</name>
    <dbReference type="NCBI Taxonomy" id="2897682"/>
    <lineage>
        <taxon>Bacteria</taxon>
        <taxon>Bacillati</taxon>
        <taxon>Bacillota</taxon>
        <taxon>Bacilli</taxon>
        <taxon>Bacillales</taxon>
        <taxon>Paenibacillaceae</taxon>
        <taxon>Paenibacillus</taxon>
    </lineage>
</organism>
<accession>A0ABM9BLD8</accession>
<name>A0ABM9BLD8_9BACL</name>
<sequence>MERLTFSDWLSDSLAYLKSHPDTPLEEVVKTVSGMEISQMK</sequence>
<keyword evidence="2" id="KW-1185">Reference proteome</keyword>
<comment type="caution">
    <text evidence="1">The sequence shown here is derived from an EMBL/GenBank/DDBJ whole genome shotgun (WGS) entry which is preliminary data.</text>
</comment>
<gene>
    <name evidence="1" type="ORF">PAECIP111894_06028</name>
</gene>
<reference evidence="1" key="1">
    <citation type="submission" date="2021-12" db="EMBL/GenBank/DDBJ databases">
        <authorList>
            <person name="Criscuolo A."/>
        </authorList>
    </citation>
    <scope>NUCLEOTIDE SEQUENCE</scope>
    <source>
        <strain evidence="1">CIP111894</strain>
    </source>
</reference>
<proteinExistence type="predicted"/>
<protein>
    <submittedName>
        <fullName evidence="1">Uncharacterized protein</fullName>
    </submittedName>
</protein>
<evidence type="ECO:0000313" key="1">
    <source>
        <dbReference type="EMBL" id="CAH1059816.1"/>
    </source>
</evidence>
<dbReference type="EMBL" id="CAKMAB010000071">
    <property type="protein sequence ID" value="CAH1059816.1"/>
    <property type="molecule type" value="Genomic_DNA"/>
</dbReference>